<feature type="region of interest" description="Disordered" evidence="2">
    <location>
        <begin position="156"/>
        <end position="195"/>
    </location>
</feature>
<accession>A0AAW4L5S6</accession>
<dbReference type="InterPro" id="IPR011006">
    <property type="entry name" value="CheY-like_superfamily"/>
</dbReference>
<keyword evidence="3" id="KW-0472">Membrane</keyword>
<proteinExistence type="predicted"/>
<dbReference type="EMBL" id="JAHCVJ010000004">
    <property type="protein sequence ID" value="MBT0664880.1"/>
    <property type="molecule type" value="Genomic_DNA"/>
</dbReference>
<dbReference type="GO" id="GO:0000160">
    <property type="term" value="P:phosphorelay signal transduction system"/>
    <property type="evidence" value="ECO:0007669"/>
    <property type="project" value="InterPro"/>
</dbReference>
<organism evidence="5 6">
    <name type="scientific">Geoanaerobacter pelophilus</name>
    <dbReference type="NCBI Taxonomy" id="60036"/>
    <lineage>
        <taxon>Bacteria</taxon>
        <taxon>Pseudomonadati</taxon>
        <taxon>Thermodesulfobacteriota</taxon>
        <taxon>Desulfuromonadia</taxon>
        <taxon>Geobacterales</taxon>
        <taxon>Geobacteraceae</taxon>
        <taxon>Geoanaerobacter</taxon>
    </lineage>
</organism>
<dbReference type="Proteomes" id="UP000811899">
    <property type="component" value="Unassembled WGS sequence"/>
</dbReference>
<evidence type="ECO:0000256" key="1">
    <source>
        <dbReference type="PROSITE-ProRule" id="PRU00169"/>
    </source>
</evidence>
<gene>
    <name evidence="5" type="ORF">KI809_11265</name>
</gene>
<feature type="compositionally biased region" description="Low complexity" evidence="2">
    <location>
        <begin position="156"/>
        <end position="170"/>
    </location>
</feature>
<dbReference type="SUPFAM" id="SSF52172">
    <property type="entry name" value="CheY-like"/>
    <property type="match status" value="1"/>
</dbReference>
<dbReference type="RefSeq" id="WP_214171654.1">
    <property type="nucleotide sequence ID" value="NZ_JAHCVJ010000004.1"/>
</dbReference>
<keyword evidence="6" id="KW-1185">Reference proteome</keyword>
<keyword evidence="3" id="KW-1133">Transmembrane helix</keyword>
<evidence type="ECO:0000313" key="6">
    <source>
        <dbReference type="Proteomes" id="UP000811899"/>
    </source>
</evidence>
<protein>
    <recommendedName>
        <fullName evidence="4">Response regulatory domain-containing protein</fullName>
    </recommendedName>
</protein>
<dbReference type="InterPro" id="IPR001789">
    <property type="entry name" value="Sig_transdc_resp-reg_receiver"/>
</dbReference>
<evidence type="ECO:0000256" key="3">
    <source>
        <dbReference type="SAM" id="Phobius"/>
    </source>
</evidence>
<dbReference type="Gene3D" id="3.40.50.2300">
    <property type="match status" value="1"/>
</dbReference>
<evidence type="ECO:0000259" key="4">
    <source>
        <dbReference type="PROSITE" id="PS50110"/>
    </source>
</evidence>
<dbReference type="PROSITE" id="PS50110">
    <property type="entry name" value="RESPONSE_REGULATORY"/>
    <property type="match status" value="1"/>
</dbReference>
<sequence>MIDILLISDQTRLHDILSATGKLPDGKLRVATSLNQGLAEITDKAPDILFLQNRLSGLSGFILVRHVKEETGSAATKIVLLTDGIEGSENSSADIELLTGVSDNELSDAISEIIGDLLGLTKNAPGSLERHLLTHVNPQQVALPDVADSVSISAATTKASKTATSPNAASGSKSAKTKGANDPSAPQATILSSSPPPIQWEKKRLAIALSVVAIVAIIAVAATLVLRSGSDSAKPKQARKATTTKPAKQVVQTAVTSHARPTVAATQEFTAPLPSFIPAAGIDRNYSRANPGWMRYTSSAREFKIFHEANTIKAIQVLDRQPSGISPAFFSKTIQEIAKTRDYRLQSRELKGEYLVKKGKLSKTAEVILYKDRADTMLRAFVIHFGTQESKTEDKGTK</sequence>
<keyword evidence="3" id="KW-0812">Transmembrane</keyword>
<evidence type="ECO:0000256" key="2">
    <source>
        <dbReference type="SAM" id="MobiDB-lite"/>
    </source>
</evidence>
<dbReference type="AlphaFoldDB" id="A0AAW4L5S6"/>
<reference evidence="5 6" key="1">
    <citation type="submission" date="2021-05" db="EMBL/GenBank/DDBJ databases">
        <title>The draft genome of Geobacter pelophilus DSM 12255.</title>
        <authorList>
            <person name="Xu Z."/>
            <person name="Masuda Y."/>
            <person name="Itoh H."/>
            <person name="Senoo K."/>
        </authorList>
    </citation>
    <scope>NUCLEOTIDE SEQUENCE [LARGE SCALE GENOMIC DNA]</scope>
    <source>
        <strain evidence="5 6">DSM 12255</strain>
    </source>
</reference>
<evidence type="ECO:0000313" key="5">
    <source>
        <dbReference type="EMBL" id="MBT0664880.1"/>
    </source>
</evidence>
<comment type="caution">
    <text evidence="1">Lacks conserved residue(s) required for the propagation of feature annotation.</text>
</comment>
<comment type="caution">
    <text evidence="5">The sequence shown here is derived from an EMBL/GenBank/DDBJ whole genome shotgun (WGS) entry which is preliminary data.</text>
</comment>
<feature type="domain" description="Response regulatory" evidence="4">
    <location>
        <begin position="3"/>
        <end position="114"/>
    </location>
</feature>
<feature type="compositionally biased region" description="Polar residues" evidence="2">
    <location>
        <begin position="184"/>
        <end position="193"/>
    </location>
</feature>
<feature type="transmembrane region" description="Helical" evidence="3">
    <location>
        <begin position="205"/>
        <end position="226"/>
    </location>
</feature>
<name>A0AAW4L5S6_9BACT</name>